<accession>A0A8J3VPP6</accession>
<evidence type="ECO:0000256" key="1">
    <source>
        <dbReference type="ARBA" id="ARBA00009865"/>
    </source>
</evidence>
<reference evidence="7" key="1">
    <citation type="submission" date="2021-01" db="EMBL/GenBank/DDBJ databases">
        <title>Whole genome shotgun sequence of Rugosimonospora africana NBRC 104875.</title>
        <authorList>
            <person name="Komaki H."/>
            <person name="Tamura T."/>
        </authorList>
    </citation>
    <scope>NUCLEOTIDE SEQUENCE</scope>
    <source>
        <strain evidence="7">NBRC 104875</strain>
    </source>
</reference>
<evidence type="ECO:0008006" key="9">
    <source>
        <dbReference type="Google" id="ProtNLM"/>
    </source>
</evidence>
<evidence type="ECO:0000313" key="8">
    <source>
        <dbReference type="Proteomes" id="UP000642748"/>
    </source>
</evidence>
<dbReference type="PANTHER" id="PTHR42812:SF5">
    <property type="entry name" value="ENDO-ARABINASE"/>
    <property type="match status" value="1"/>
</dbReference>
<comment type="similarity">
    <text evidence="1 6">Belongs to the glycosyl hydrolase 43 family.</text>
</comment>
<dbReference type="GO" id="GO:0004553">
    <property type="term" value="F:hydrolase activity, hydrolyzing O-glycosyl compounds"/>
    <property type="evidence" value="ECO:0007669"/>
    <property type="project" value="InterPro"/>
</dbReference>
<evidence type="ECO:0000256" key="4">
    <source>
        <dbReference type="PIRSR" id="PIRSR606710-1"/>
    </source>
</evidence>
<evidence type="ECO:0000256" key="2">
    <source>
        <dbReference type="ARBA" id="ARBA00022801"/>
    </source>
</evidence>
<dbReference type="PANTHER" id="PTHR42812">
    <property type="entry name" value="BETA-XYLOSIDASE"/>
    <property type="match status" value="1"/>
</dbReference>
<dbReference type="InterPro" id="IPR051795">
    <property type="entry name" value="Glycosyl_Hydrlase_43"/>
</dbReference>
<keyword evidence="3 6" id="KW-0326">Glycosidase</keyword>
<dbReference type="GO" id="GO:0005975">
    <property type="term" value="P:carbohydrate metabolic process"/>
    <property type="evidence" value="ECO:0007669"/>
    <property type="project" value="InterPro"/>
</dbReference>
<dbReference type="EMBL" id="BONZ01000022">
    <property type="protein sequence ID" value="GIH14305.1"/>
    <property type="molecule type" value="Genomic_DNA"/>
</dbReference>
<dbReference type="RefSeq" id="WP_203917972.1">
    <property type="nucleotide sequence ID" value="NZ_BONZ01000022.1"/>
</dbReference>
<keyword evidence="2 6" id="KW-0378">Hydrolase</keyword>
<evidence type="ECO:0000256" key="6">
    <source>
        <dbReference type="RuleBase" id="RU361187"/>
    </source>
</evidence>
<feature type="active site" description="Proton acceptor" evidence="4">
    <location>
        <position position="76"/>
    </location>
</feature>
<dbReference type="InterPro" id="IPR006710">
    <property type="entry name" value="Glyco_hydro_43"/>
</dbReference>
<evidence type="ECO:0000256" key="5">
    <source>
        <dbReference type="PIRSR" id="PIRSR606710-2"/>
    </source>
</evidence>
<feature type="site" description="Important for catalytic activity, responsible for pKa modulation of the active site Glu and correct orientation of both the proton donor and substrate" evidence="5">
    <location>
        <position position="208"/>
    </location>
</feature>
<gene>
    <name evidence="7" type="ORF">Raf01_24770</name>
</gene>
<sequence>MRSTPRRAPIGERPSPATRLRGLRTGLAACLALAGALAVLAQPVLAHAVPAQPVLAQPATGAAAAPLPASSASMPDPGAYLNGNQFVAFSTGSGLRESTASIAAGPWSAPADKLGSLPPWTTSRGIWAPDIEHVTNGWVVYFSAVLHQPSGSPQYASGARCVGVATSASPTGPFVAAAKPLVCLPGYGAADDMSADPGNRVPDEGAIDASPSFVTVDGERRLYLLYKTQGLPATIRMVRLSVTDGQTVLGDSHQLVWSTKGGDGTYTFADTVEGPSLVQHGDYYVLFAAKGNYGLCGYSTVWYKSQHIWSWDNTPTSLLTSANTGLCGPGGADVTGSQVAGQDRIFLHGWVCGSGTTPCTGAAGQPDPGANPNARRVMYAAVLTWAADGYTPVVGEYLSP</sequence>
<keyword evidence="8" id="KW-1185">Reference proteome</keyword>
<dbReference type="AlphaFoldDB" id="A0A8J3VPP6"/>
<dbReference type="Gene3D" id="2.115.10.20">
    <property type="entry name" value="Glycosyl hydrolase domain, family 43"/>
    <property type="match status" value="1"/>
</dbReference>
<feature type="active site" description="Proton donor" evidence="4">
    <location>
        <position position="273"/>
    </location>
</feature>
<dbReference type="Pfam" id="PF04616">
    <property type="entry name" value="Glyco_hydro_43"/>
    <property type="match status" value="1"/>
</dbReference>
<dbReference type="Proteomes" id="UP000642748">
    <property type="component" value="Unassembled WGS sequence"/>
</dbReference>
<comment type="caution">
    <text evidence="7">The sequence shown here is derived from an EMBL/GenBank/DDBJ whole genome shotgun (WGS) entry which is preliminary data.</text>
</comment>
<proteinExistence type="inferred from homology"/>
<name>A0A8J3VPP6_9ACTN</name>
<evidence type="ECO:0000256" key="3">
    <source>
        <dbReference type="ARBA" id="ARBA00023295"/>
    </source>
</evidence>
<protein>
    <recommendedName>
        <fullName evidence="9">Glycosyl hydrolases family 43</fullName>
    </recommendedName>
</protein>
<dbReference type="InterPro" id="IPR023296">
    <property type="entry name" value="Glyco_hydro_beta-prop_sf"/>
</dbReference>
<evidence type="ECO:0000313" key="7">
    <source>
        <dbReference type="EMBL" id="GIH14305.1"/>
    </source>
</evidence>
<organism evidence="7 8">
    <name type="scientific">Rugosimonospora africana</name>
    <dbReference type="NCBI Taxonomy" id="556532"/>
    <lineage>
        <taxon>Bacteria</taxon>
        <taxon>Bacillati</taxon>
        <taxon>Actinomycetota</taxon>
        <taxon>Actinomycetes</taxon>
        <taxon>Micromonosporales</taxon>
        <taxon>Micromonosporaceae</taxon>
        <taxon>Rugosimonospora</taxon>
    </lineage>
</organism>
<dbReference type="SUPFAM" id="SSF75005">
    <property type="entry name" value="Arabinanase/levansucrase/invertase"/>
    <property type="match status" value="1"/>
</dbReference>